<reference evidence="1 2" key="1">
    <citation type="submission" date="2015-11" db="EMBL/GenBank/DDBJ databases">
        <title>Exploring the genomic traits of fungus-feeding bacterial genus Collimonas.</title>
        <authorList>
            <person name="Song C."/>
            <person name="Schmidt R."/>
            <person name="de Jager V."/>
            <person name="Krzyzanowska D."/>
            <person name="Jongedijk E."/>
            <person name="Cankar K."/>
            <person name="Beekwilder J."/>
            <person name="van Veen A."/>
            <person name="de Boer W."/>
            <person name="van Veen J.A."/>
            <person name="Garbeva P."/>
        </authorList>
    </citation>
    <scope>NUCLEOTIDE SEQUENCE [LARGE SCALE GENOMIC DNA]</scope>
    <source>
        <strain evidence="1 2">Ter291</strain>
    </source>
</reference>
<accession>A0ABN4MCK0</accession>
<organism evidence="1 2">
    <name type="scientific">Collimonas pratensis</name>
    <dbReference type="NCBI Taxonomy" id="279113"/>
    <lineage>
        <taxon>Bacteria</taxon>
        <taxon>Pseudomonadati</taxon>
        <taxon>Pseudomonadota</taxon>
        <taxon>Betaproteobacteria</taxon>
        <taxon>Burkholderiales</taxon>
        <taxon>Oxalobacteraceae</taxon>
        <taxon>Collimonas</taxon>
    </lineage>
</organism>
<keyword evidence="2" id="KW-1185">Reference proteome</keyword>
<dbReference type="Proteomes" id="UP000074914">
    <property type="component" value="Chromosome"/>
</dbReference>
<proteinExistence type="predicted"/>
<gene>
    <name evidence="1" type="ORF">CPter291_1019</name>
</gene>
<sequence length="53" mass="6595">MLELYRIKAFHIDCEKFIALYFLNFVIRNCVLDNFFYVHSSLESQIFHTWYVR</sequence>
<name>A0ABN4MCK0_9BURK</name>
<dbReference type="EMBL" id="CP013236">
    <property type="protein sequence ID" value="AMP13297.1"/>
    <property type="molecule type" value="Genomic_DNA"/>
</dbReference>
<evidence type="ECO:0000313" key="2">
    <source>
        <dbReference type="Proteomes" id="UP000074914"/>
    </source>
</evidence>
<evidence type="ECO:0000313" key="1">
    <source>
        <dbReference type="EMBL" id="AMP13297.1"/>
    </source>
</evidence>
<protein>
    <submittedName>
        <fullName evidence="1">Uncharacterized protein</fullName>
    </submittedName>
</protein>